<protein>
    <submittedName>
        <fullName evidence="2">YtxH domain-containing protein</fullName>
    </submittedName>
</protein>
<keyword evidence="1" id="KW-0472">Membrane</keyword>
<accession>A0A8J6NI85</accession>
<evidence type="ECO:0000313" key="3">
    <source>
        <dbReference type="Proteomes" id="UP000614469"/>
    </source>
</evidence>
<reference evidence="2 3" key="1">
    <citation type="submission" date="2020-08" db="EMBL/GenBank/DDBJ databases">
        <title>Bridging the membrane lipid divide: bacteria of the FCB group superphylum have the potential to synthesize archaeal ether lipids.</title>
        <authorList>
            <person name="Villanueva L."/>
            <person name="Von Meijenfeldt F.A.B."/>
            <person name="Westbye A.B."/>
            <person name="Yadav S."/>
            <person name="Hopmans E.C."/>
            <person name="Dutilh B.E."/>
            <person name="Sinninghe Damste J.S."/>
        </authorList>
    </citation>
    <scope>NUCLEOTIDE SEQUENCE [LARGE SCALE GENOMIC DNA]</scope>
    <source>
        <strain evidence="2">NIOZ-UU36</strain>
    </source>
</reference>
<dbReference type="AlphaFoldDB" id="A0A8J6NI85"/>
<name>A0A8J6NI85_9CHLR</name>
<organism evidence="2 3">
    <name type="scientific">Candidatus Desulfolinea nitratireducens</name>
    <dbReference type="NCBI Taxonomy" id="2841698"/>
    <lineage>
        <taxon>Bacteria</taxon>
        <taxon>Bacillati</taxon>
        <taxon>Chloroflexota</taxon>
        <taxon>Anaerolineae</taxon>
        <taxon>Anaerolineales</taxon>
        <taxon>Anaerolineales incertae sedis</taxon>
        <taxon>Candidatus Desulfolinea</taxon>
    </lineage>
</organism>
<gene>
    <name evidence="2" type="ORF">H8E29_02010</name>
</gene>
<sequence length="74" mass="8176">MRKMFGFMIGIIVGSLVGSTIALLLAPESGEKLRGELRERGVAFQAEIRNAADSRRIELRERLDELRTPPPPAA</sequence>
<keyword evidence="1" id="KW-0812">Transmembrane</keyword>
<evidence type="ECO:0000256" key="1">
    <source>
        <dbReference type="SAM" id="Phobius"/>
    </source>
</evidence>
<comment type="caution">
    <text evidence="2">The sequence shown here is derived from an EMBL/GenBank/DDBJ whole genome shotgun (WGS) entry which is preliminary data.</text>
</comment>
<proteinExistence type="predicted"/>
<dbReference type="Pfam" id="PF12732">
    <property type="entry name" value="YtxH"/>
    <property type="match status" value="1"/>
</dbReference>
<feature type="transmembrane region" description="Helical" evidence="1">
    <location>
        <begin position="6"/>
        <end position="26"/>
    </location>
</feature>
<keyword evidence="1" id="KW-1133">Transmembrane helix</keyword>
<evidence type="ECO:0000313" key="2">
    <source>
        <dbReference type="EMBL" id="MBC8334014.1"/>
    </source>
</evidence>
<dbReference type="InterPro" id="IPR024623">
    <property type="entry name" value="YtxH"/>
</dbReference>
<dbReference type="EMBL" id="JACNJN010000037">
    <property type="protein sequence ID" value="MBC8334014.1"/>
    <property type="molecule type" value="Genomic_DNA"/>
</dbReference>
<dbReference type="Proteomes" id="UP000614469">
    <property type="component" value="Unassembled WGS sequence"/>
</dbReference>